<keyword evidence="5 8" id="KW-0479">Metal-binding</keyword>
<evidence type="ECO:0000256" key="6">
    <source>
        <dbReference type="ARBA" id="ARBA00023004"/>
    </source>
</evidence>
<dbReference type="Gene3D" id="3.40.50.11840">
    <property type="entry name" value="Diphthamide synthesis DPH1/DPH2 domain 1"/>
    <property type="match status" value="1"/>
</dbReference>
<dbReference type="NCBIfam" id="TIGR00272">
    <property type="entry name" value="DPH2"/>
    <property type="match status" value="1"/>
</dbReference>
<keyword evidence="7 8" id="KW-0411">Iron-sulfur</keyword>
<dbReference type="InterPro" id="IPR010014">
    <property type="entry name" value="DHP2"/>
</dbReference>
<sequence length="435" mass="50377">MIELEECGNWIKKSSFQKICLQIPDYLMHHAVEIILNLQKYSSAFLYVIGDTSYDNCCIDKLTVNRFEADACIHFGHACLSCTNHLPTFHVFQKKYFDIELFCKEFNEYFKDESKEILLFYDTSFTYIIEHIYEKLYKKYKNLIFSILKCISNVPFSKIHPNESHKSIIGRQYSLPSEHQLNIYDAVFLGPNDKTLLTLFMSLPVNACHYFDGSKIYKFNMLKSLWFKRRNFLIEKIRDATTFGIIIASLNVENYLAITEMLKSILNKVGKKVYTFNVGKISPTKLGNFHQVDIFVAITCPESSLIDSRDYLKPIVTPFEVELAFNDLREFSLLHELDFKQILPGGTNYKNFDVTSKPDISLICGKSRQINSSDITINNTLTHKERGTLKNNEININCLNSRTWNGLEQKLGENHVKLAENGRNGIPINYENESI</sequence>
<dbReference type="SFLD" id="SFLDG01121">
    <property type="entry name" value="Diphthamide_biosynthesis"/>
    <property type="match status" value="1"/>
</dbReference>
<gene>
    <name evidence="10" type="primary">LOC105360399</name>
</gene>
<dbReference type="GO" id="GO:0051536">
    <property type="term" value="F:iron-sulfur cluster binding"/>
    <property type="evidence" value="ECO:0007669"/>
    <property type="project" value="UniProtKB-KW"/>
</dbReference>
<evidence type="ECO:0000313" key="9">
    <source>
        <dbReference type="Proteomes" id="UP000695007"/>
    </source>
</evidence>
<evidence type="ECO:0000256" key="4">
    <source>
        <dbReference type="ARBA" id="ARBA00021914"/>
    </source>
</evidence>
<dbReference type="FunFam" id="3.40.50.11860:FF:000001">
    <property type="entry name" value="2-(3-amino-3-carboxypropyl)histidine synthase subunit 2"/>
    <property type="match status" value="1"/>
</dbReference>
<evidence type="ECO:0000256" key="7">
    <source>
        <dbReference type="ARBA" id="ARBA00023014"/>
    </source>
</evidence>
<reference evidence="10" key="1">
    <citation type="submission" date="2025-08" db="UniProtKB">
        <authorList>
            <consortium name="RefSeq"/>
        </authorList>
    </citation>
    <scope>IDENTIFICATION</scope>
</reference>
<dbReference type="Proteomes" id="UP000695007">
    <property type="component" value="Unplaced"/>
</dbReference>
<comment type="similarity">
    <text evidence="3 8">Belongs to the DPH1/DPH2 family. DPH2 subfamily.</text>
</comment>
<dbReference type="CTD" id="1802"/>
<dbReference type="PANTHER" id="PTHR10762:SF2">
    <property type="entry name" value="2-(3-AMINO-3-CARBOXYPROPYL)HISTIDINE SYNTHASE SUBUNIT 2"/>
    <property type="match status" value="1"/>
</dbReference>
<comment type="pathway">
    <text evidence="2 8">Protein modification; peptidyl-diphthamide biosynthesis.</text>
</comment>
<comment type="function">
    <text evidence="8">Required for the first step of diphthamide biosynthesis, a post-translational modification of histidine which occurs in elongation factor 2. DPH1 and DPH2 transfer a 3-amino-3-carboxypropyl (ACP) group from S-adenosyl-L-methionine (SAM) to a histidine residue, the reaction is assisted by a reduction system comprising DPH3 and a NADH-dependent reductase. Facilitates the reduction of the catalytic iron-sulfur cluster found in the DPH1 subunit.</text>
</comment>
<accession>A0AAJ6YCN4</accession>
<dbReference type="GO" id="GO:0090560">
    <property type="term" value="F:2-(3-amino-3-carboxypropyl)histidine synthase activity"/>
    <property type="evidence" value="ECO:0007669"/>
    <property type="project" value="InterPro"/>
</dbReference>
<evidence type="ECO:0000256" key="3">
    <source>
        <dbReference type="ARBA" id="ARBA00006179"/>
    </source>
</evidence>
<dbReference type="InterPro" id="IPR042265">
    <property type="entry name" value="DPH1/DPH2_3"/>
</dbReference>
<dbReference type="InterPro" id="IPR016435">
    <property type="entry name" value="DPH1/DPH2"/>
</dbReference>
<dbReference type="Pfam" id="PF01866">
    <property type="entry name" value="Diphthamide_syn"/>
    <property type="match status" value="1"/>
</dbReference>
<dbReference type="PANTHER" id="PTHR10762">
    <property type="entry name" value="DIPHTHAMIDE BIOSYNTHESIS PROTEIN"/>
    <property type="match status" value="1"/>
</dbReference>
<proteinExistence type="inferred from homology"/>
<dbReference type="SFLD" id="SFLDS00032">
    <property type="entry name" value="Radical_SAM_3-amino-3-carboxyp"/>
    <property type="match status" value="1"/>
</dbReference>
<dbReference type="Gene3D" id="3.40.50.11860">
    <property type="entry name" value="Diphthamide synthesis DPH1/DPH2 domain 3"/>
    <property type="match status" value="1"/>
</dbReference>
<dbReference type="GO" id="GO:0046872">
    <property type="term" value="F:metal ion binding"/>
    <property type="evidence" value="ECO:0007669"/>
    <property type="project" value="UniProtKB-KW"/>
</dbReference>
<dbReference type="InterPro" id="IPR042263">
    <property type="entry name" value="DPH1/DPH2_1"/>
</dbReference>
<evidence type="ECO:0000256" key="8">
    <source>
        <dbReference type="RuleBase" id="RU364133"/>
    </source>
</evidence>
<dbReference type="GO" id="GO:0017183">
    <property type="term" value="P:protein histidyl modification to diphthamide"/>
    <property type="evidence" value="ECO:0007669"/>
    <property type="project" value="InterPro"/>
</dbReference>
<evidence type="ECO:0000256" key="2">
    <source>
        <dbReference type="ARBA" id="ARBA00005156"/>
    </source>
</evidence>
<evidence type="ECO:0000256" key="5">
    <source>
        <dbReference type="ARBA" id="ARBA00022723"/>
    </source>
</evidence>
<name>A0AAJ6YCN4_9HYME</name>
<evidence type="ECO:0000256" key="1">
    <source>
        <dbReference type="ARBA" id="ARBA00001966"/>
    </source>
</evidence>
<comment type="cofactor">
    <cofactor evidence="1">
        <name>[4Fe-4S] cluster</name>
        <dbReference type="ChEBI" id="CHEBI:49883"/>
    </cofactor>
</comment>
<evidence type="ECO:0000313" key="10">
    <source>
        <dbReference type="RefSeq" id="XP_011495599.1"/>
    </source>
</evidence>
<dbReference type="KEGG" id="csol:105360399"/>
<organism evidence="9 10">
    <name type="scientific">Ceratosolen solmsi marchali</name>
    <dbReference type="NCBI Taxonomy" id="326594"/>
    <lineage>
        <taxon>Eukaryota</taxon>
        <taxon>Metazoa</taxon>
        <taxon>Ecdysozoa</taxon>
        <taxon>Arthropoda</taxon>
        <taxon>Hexapoda</taxon>
        <taxon>Insecta</taxon>
        <taxon>Pterygota</taxon>
        <taxon>Neoptera</taxon>
        <taxon>Endopterygota</taxon>
        <taxon>Hymenoptera</taxon>
        <taxon>Apocrita</taxon>
        <taxon>Proctotrupomorpha</taxon>
        <taxon>Chalcidoidea</taxon>
        <taxon>Agaonidae</taxon>
        <taxon>Agaoninae</taxon>
        <taxon>Ceratosolen</taxon>
    </lineage>
</organism>
<keyword evidence="6 8" id="KW-0408">Iron</keyword>
<dbReference type="AlphaFoldDB" id="A0AAJ6YCN4"/>
<dbReference type="NCBIfam" id="TIGR00322">
    <property type="entry name" value="diphth2_R"/>
    <property type="match status" value="1"/>
</dbReference>
<dbReference type="RefSeq" id="XP_011495599.1">
    <property type="nucleotide sequence ID" value="XM_011497297.1"/>
</dbReference>
<keyword evidence="9" id="KW-1185">Reference proteome</keyword>
<dbReference type="GeneID" id="105360399"/>
<protein>
    <recommendedName>
        <fullName evidence="4 8">2-(3-amino-3-carboxypropyl)histidine synthase subunit 2</fullName>
    </recommendedName>
</protein>